<dbReference type="Pfam" id="PF00391">
    <property type="entry name" value="PEP-utilizers"/>
    <property type="match status" value="1"/>
</dbReference>
<evidence type="ECO:0000256" key="8">
    <source>
        <dbReference type="ARBA" id="ARBA00022777"/>
    </source>
</evidence>
<dbReference type="Pfam" id="PF02896">
    <property type="entry name" value="PEP-utilizers_C"/>
    <property type="match status" value="1"/>
</dbReference>
<dbReference type="InterPro" id="IPR040442">
    <property type="entry name" value="Pyrv_kinase-like_dom_sf"/>
</dbReference>
<dbReference type="EC" id="2.7.9.1" evidence="4"/>
<accession>A0A1F6H046</accession>
<keyword evidence="6" id="KW-0808">Transferase</keyword>
<name>A0A1F6H046_9PROT</name>
<dbReference type="GO" id="GO:0050242">
    <property type="term" value="F:pyruvate, phosphate dikinase activity"/>
    <property type="evidence" value="ECO:0007669"/>
    <property type="project" value="UniProtKB-EC"/>
</dbReference>
<proteinExistence type="inferred from homology"/>
<evidence type="ECO:0000256" key="3">
    <source>
        <dbReference type="ARBA" id="ARBA00007837"/>
    </source>
</evidence>
<dbReference type="EMBL" id="MFNF01000012">
    <property type="protein sequence ID" value="OGH03778.1"/>
    <property type="molecule type" value="Genomic_DNA"/>
</dbReference>
<dbReference type="Gene3D" id="3.50.30.10">
    <property type="entry name" value="Phosphohistidine domain"/>
    <property type="match status" value="1"/>
</dbReference>
<evidence type="ECO:0000256" key="9">
    <source>
        <dbReference type="ARBA" id="ARBA00022842"/>
    </source>
</evidence>
<evidence type="ECO:0000256" key="4">
    <source>
        <dbReference type="ARBA" id="ARBA00011994"/>
    </source>
</evidence>
<feature type="domain" description="PEP-utilising enzyme C-terminal" evidence="12">
    <location>
        <begin position="464"/>
        <end position="805"/>
    </location>
</feature>
<dbReference type="InterPro" id="IPR000121">
    <property type="entry name" value="PEP_util_C"/>
</dbReference>
<evidence type="ECO:0000256" key="6">
    <source>
        <dbReference type="ARBA" id="ARBA00022679"/>
    </source>
</evidence>
<reference evidence="13 14" key="1">
    <citation type="journal article" date="2016" name="Nat. Commun.">
        <title>Thousands of microbial genomes shed light on interconnected biogeochemical processes in an aquifer system.</title>
        <authorList>
            <person name="Anantharaman K."/>
            <person name="Brown C.T."/>
            <person name="Hug L.A."/>
            <person name="Sharon I."/>
            <person name="Castelle C.J."/>
            <person name="Probst A.J."/>
            <person name="Thomas B.C."/>
            <person name="Singh A."/>
            <person name="Wilkins M.J."/>
            <person name="Karaoz U."/>
            <person name="Brodie E.L."/>
            <person name="Williams K.H."/>
            <person name="Hubbard S.S."/>
            <person name="Banfield J.F."/>
        </authorList>
    </citation>
    <scope>NUCLEOTIDE SEQUENCE [LARGE SCALE GENOMIC DNA]</scope>
</reference>
<organism evidence="13 14">
    <name type="scientific">Candidatus Lambdaproteobacteria bacterium RIFOXYD2_FULL_56_26</name>
    <dbReference type="NCBI Taxonomy" id="1817773"/>
    <lineage>
        <taxon>Bacteria</taxon>
        <taxon>Pseudomonadati</taxon>
        <taxon>Pseudomonadota</taxon>
        <taxon>Candidatus Lambdaproteobacteria</taxon>
    </lineage>
</organism>
<evidence type="ECO:0000259" key="12">
    <source>
        <dbReference type="Pfam" id="PF02896"/>
    </source>
</evidence>
<dbReference type="Proteomes" id="UP000177583">
    <property type="component" value="Unassembled WGS sequence"/>
</dbReference>
<dbReference type="SUPFAM" id="SSF52009">
    <property type="entry name" value="Phosphohistidine domain"/>
    <property type="match status" value="1"/>
</dbReference>
<comment type="cofactor">
    <cofactor evidence="1">
        <name>Mg(2+)</name>
        <dbReference type="ChEBI" id="CHEBI:18420"/>
    </cofactor>
</comment>
<dbReference type="InterPro" id="IPR010121">
    <property type="entry name" value="Pyruvate_phosphate_dikinase"/>
</dbReference>
<dbReference type="AlphaFoldDB" id="A0A1F6H046"/>
<dbReference type="PANTHER" id="PTHR22931">
    <property type="entry name" value="PHOSPHOENOLPYRUVATE DIKINASE-RELATED"/>
    <property type="match status" value="1"/>
</dbReference>
<dbReference type="InterPro" id="IPR015813">
    <property type="entry name" value="Pyrv/PenolPyrv_kinase-like_dom"/>
</dbReference>
<evidence type="ECO:0000256" key="1">
    <source>
        <dbReference type="ARBA" id="ARBA00001946"/>
    </source>
</evidence>
<evidence type="ECO:0000256" key="10">
    <source>
        <dbReference type="ARBA" id="ARBA00032883"/>
    </source>
</evidence>
<protein>
    <recommendedName>
        <fullName evidence="5">Pyruvate, phosphate dikinase</fullName>
        <ecNumber evidence="4">2.7.9.1</ecNumber>
    </recommendedName>
    <alternativeName>
        <fullName evidence="10">Pyruvate, orthophosphate dikinase</fullName>
    </alternativeName>
</protein>
<comment type="function">
    <text evidence="2">Catalyzes the reversible phosphorylation of pyruvate and phosphate.</text>
</comment>
<evidence type="ECO:0000256" key="5">
    <source>
        <dbReference type="ARBA" id="ARBA00020138"/>
    </source>
</evidence>
<evidence type="ECO:0000259" key="11">
    <source>
        <dbReference type="Pfam" id="PF00391"/>
    </source>
</evidence>
<dbReference type="Gene3D" id="3.20.20.60">
    <property type="entry name" value="Phosphoenolpyruvate-binding domains"/>
    <property type="match status" value="1"/>
</dbReference>
<dbReference type="PANTHER" id="PTHR22931:SF9">
    <property type="entry name" value="PYRUVATE, PHOSPHATE DIKINASE 1, CHLOROPLASTIC"/>
    <property type="match status" value="1"/>
</dbReference>
<dbReference type="InterPro" id="IPR008279">
    <property type="entry name" value="PEP-util_enz_mobile_dom"/>
</dbReference>
<evidence type="ECO:0000256" key="2">
    <source>
        <dbReference type="ARBA" id="ARBA00003144"/>
    </source>
</evidence>
<dbReference type="GO" id="GO:0046872">
    <property type="term" value="F:metal ion binding"/>
    <property type="evidence" value="ECO:0007669"/>
    <property type="project" value="UniProtKB-KW"/>
</dbReference>
<gene>
    <name evidence="13" type="ORF">A2557_13590</name>
</gene>
<evidence type="ECO:0000256" key="7">
    <source>
        <dbReference type="ARBA" id="ARBA00022723"/>
    </source>
</evidence>
<evidence type="ECO:0000313" key="14">
    <source>
        <dbReference type="Proteomes" id="UP000177583"/>
    </source>
</evidence>
<dbReference type="GO" id="GO:0016301">
    <property type="term" value="F:kinase activity"/>
    <property type="evidence" value="ECO:0007669"/>
    <property type="project" value="UniProtKB-KW"/>
</dbReference>
<comment type="similarity">
    <text evidence="3">Belongs to the PEP-utilizing enzyme family.</text>
</comment>
<comment type="caution">
    <text evidence="13">The sequence shown here is derived from an EMBL/GenBank/DDBJ whole genome shotgun (WGS) entry which is preliminary data.</text>
</comment>
<keyword evidence="9" id="KW-0460">Magnesium</keyword>
<evidence type="ECO:0000313" key="13">
    <source>
        <dbReference type="EMBL" id="OGH03778.1"/>
    </source>
</evidence>
<dbReference type="Gene3D" id="1.10.189.10">
    <property type="entry name" value="Pyruvate Phosphate Dikinase, domain 2"/>
    <property type="match status" value="1"/>
</dbReference>
<keyword evidence="8" id="KW-0418">Kinase</keyword>
<feature type="domain" description="PEP-utilising enzyme mobile" evidence="11">
    <location>
        <begin position="354"/>
        <end position="399"/>
    </location>
</feature>
<dbReference type="InterPro" id="IPR036637">
    <property type="entry name" value="Phosphohistidine_dom_sf"/>
</dbReference>
<dbReference type="SUPFAM" id="SSF51621">
    <property type="entry name" value="Phosphoenolpyruvate/pyruvate domain"/>
    <property type="match status" value="1"/>
</dbReference>
<sequence length="815" mass="89144">MTLFTLAQPHPSQPVWFNLYCQRPDGLPVYSTTGAEWNGKERRERDGQVALWLGELEQATGAKFGENLFLLARCFGPLSPEPVGVLEYLGLTEGGLKNLPGPLAQEAWLRLLERFGDLSGKKPSRLTGTFEEKKNLLLLGRAKGFPVGPKRQVEELLGLLLAQAGEEGLLLLEPAPWVPAGEDWVYGQFRARAEETGLGAPVFWARPFLPFDSCNFVPQPFEAWPPTEALAFAPALEQTVATLEGQCLDLFTLTFVAGSGRFWPLGLGFPANPAPEARLEMLLDLNRQGRLDAPGLAMALHPQEVEGLMADRLEETDLLEPLGQGSALTGAPGAAVGKVYFSAKALLAAEPGPKLLFVAETFPQDFPALKVARGILTAQGGFSSHGPVMARSLGKPALLLPEAKLEATQVRIGGQMVQEGQWLSLEAPTQGPAKFFRGKARLVQGKSEVLERLAARLLTLPLPAKVLVNGDEPDRIAQAMAWGAQGAGLVRMENLLVQEPFFPLLLGLVLNGDQGRTEMLTQLSQTLSRALLARMEPVGTGVFCLRLLDLPSHELLPAPGDPSRKMAARLADHFPGTEAQDWFFSLQAFRETNPMLGYRGARLLLSHFFLVRLQVMAFLEAAELLHRKTPRLPRLQLMVPFVALGSEFEVLRRGRNEVEGIEAVVDRWTLERGFSKPPFELELGVMVELPSLALDGANLAREASFFSFGGNDLTQAALGLSREDWSRFSTAYTQLDLMSDPFVKLNPQVARLMGLSLEEGRSIRPDLGGRFCGEQLLGEEELLELLEMGLTQFSVSPARVPGLLLRLARLGQRSS</sequence>
<keyword evidence="7" id="KW-0479">Metal-binding</keyword>